<organism evidence="1 2">
    <name type="scientific">Mya arenaria</name>
    <name type="common">Soft-shell clam</name>
    <dbReference type="NCBI Taxonomy" id="6604"/>
    <lineage>
        <taxon>Eukaryota</taxon>
        <taxon>Metazoa</taxon>
        <taxon>Spiralia</taxon>
        <taxon>Lophotrochozoa</taxon>
        <taxon>Mollusca</taxon>
        <taxon>Bivalvia</taxon>
        <taxon>Autobranchia</taxon>
        <taxon>Heteroconchia</taxon>
        <taxon>Euheterodonta</taxon>
        <taxon>Imparidentia</taxon>
        <taxon>Neoheterodontei</taxon>
        <taxon>Myida</taxon>
        <taxon>Myoidea</taxon>
        <taxon>Myidae</taxon>
        <taxon>Mya</taxon>
    </lineage>
</organism>
<evidence type="ECO:0000313" key="2">
    <source>
        <dbReference type="Proteomes" id="UP001164746"/>
    </source>
</evidence>
<reference evidence="1" key="1">
    <citation type="submission" date="2022-11" db="EMBL/GenBank/DDBJ databases">
        <title>Centuries of genome instability and evolution in soft-shell clam transmissible cancer (bioRxiv).</title>
        <authorList>
            <person name="Hart S.F.M."/>
            <person name="Yonemitsu M.A."/>
            <person name="Giersch R.M."/>
            <person name="Beal B.F."/>
            <person name="Arriagada G."/>
            <person name="Davis B.W."/>
            <person name="Ostrander E.A."/>
            <person name="Goff S.P."/>
            <person name="Metzger M.J."/>
        </authorList>
    </citation>
    <scope>NUCLEOTIDE SEQUENCE</scope>
    <source>
        <strain evidence="1">MELC-2E11</strain>
        <tissue evidence="1">Siphon/mantle</tissue>
    </source>
</reference>
<dbReference type="EMBL" id="CP111015">
    <property type="protein sequence ID" value="WAR02682.1"/>
    <property type="molecule type" value="Genomic_DNA"/>
</dbReference>
<gene>
    <name evidence="1" type="ORF">MAR_009240</name>
</gene>
<keyword evidence="2" id="KW-1185">Reference proteome</keyword>
<proteinExistence type="predicted"/>
<dbReference type="Proteomes" id="UP001164746">
    <property type="component" value="Chromosome 4"/>
</dbReference>
<sequence length="76" mass="9006">MIEPCIIVSDRFYRLVLKEKPQPSKDEKMEKLSEVIDADDPMVKINDYKQLPSAKKIMEEHSRMRQYSFQVSDTVE</sequence>
<name>A0ABY7E1I9_MYAAR</name>
<evidence type="ECO:0000313" key="1">
    <source>
        <dbReference type="EMBL" id="WAR02682.1"/>
    </source>
</evidence>
<protein>
    <submittedName>
        <fullName evidence="1">Uncharacterized protein</fullName>
    </submittedName>
</protein>
<accession>A0ABY7E1I9</accession>